<accession>A0ACA9P615</accession>
<proteinExistence type="predicted"/>
<sequence length="92" mass="10440">MSCFNPFFIKRLRLRNNSIEISKPKPPAAKPLLPPSFEEDDTNSTEKVSRMLAKAEERLEAQKYKEYVELLEQTVQLGSAKAAAKLALVHHT</sequence>
<evidence type="ECO:0000313" key="2">
    <source>
        <dbReference type="Proteomes" id="UP000789366"/>
    </source>
</evidence>
<keyword evidence="2" id="KW-1185">Reference proteome</keyword>
<gene>
    <name evidence="1" type="ORF">SPELUC_LOCUS10911</name>
</gene>
<dbReference type="Proteomes" id="UP000789366">
    <property type="component" value="Unassembled WGS sequence"/>
</dbReference>
<feature type="non-terminal residue" evidence="1">
    <location>
        <position position="92"/>
    </location>
</feature>
<evidence type="ECO:0000313" key="1">
    <source>
        <dbReference type="EMBL" id="CAG8693999.1"/>
    </source>
</evidence>
<organism evidence="1 2">
    <name type="scientific">Cetraspora pellucida</name>
    <dbReference type="NCBI Taxonomy" id="1433469"/>
    <lineage>
        <taxon>Eukaryota</taxon>
        <taxon>Fungi</taxon>
        <taxon>Fungi incertae sedis</taxon>
        <taxon>Mucoromycota</taxon>
        <taxon>Glomeromycotina</taxon>
        <taxon>Glomeromycetes</taxon>
        <taxon>Diversisporales</taxon>
        <taxon>Gigasporaceae</taxon>
        <taxon>Cetraspora</taxon>
    </lineage>
</organism>
<dbReference type="EMBL" id="CAJVPW010021575">
    <property type="protein sequence ID" value="CAG8693999.1"/>
    <property type="molecule type" value="Genomic_DNA"/>
</dbReference>
<name>A0ACA9P615_9GLOM</name>
<protein>
    <submittedName>
        <fullName evidence="1">15162_t:CDS:1</fullName>
    </submittedName>
</protein>
<reference evidence="1" key="1">
    <citation type="submission" date="2021-06" db="EMBL/GenBank/DDBJ databases">
        <authorList>
            <person name="Kallberg Y."/>
            <person name="Tangrot J."/>
            <person name="Rosling A."/>
        </authorList>
    </citation>
    <scope>NUCLEOTIDE SEQUENCE</scope>
    <source>
        <strain evidence="1">28 12/20/2015</strain>
    </source>
</reference>
<comment type="caution">
    <text evidence="1">The sequence shown here is derived from an EMBL/GenBank/DDBJ whole genome shotgun (WGS) entry which is preliminary data.</text>
</comment>